<sequence>MTQQNFSPDPSALLTEAQAAEFLHVSRRSLQAWRVRGGGPRFVKVGKLVRYRRADLLEFTAATFLTTTEADAQRAGGAA</sequence>
<protein>
    <submittedName>
        <fullName evidence="2">Helix-turn-helix domain-containing protein</fullName>
    </submittedName>
</protein>
<dbReference type="SUPFAM" id="SSF46955">
    <property type="entry name" value="Putative DNA-binding domain"/>
    <property type="match status" value="1"/>
</dbReference>
<keyword evidence="3" id="KW-1185">Reference proteome</keyword>
<dbReference type="InterPro" id="IPR041657">
    <property type="entry name" value="HTH_17"/>
</dbReference>
<comment type="caution">
    <text evidence="2">The sequence shown here is derived from an EMBL/GenBank/DDBJ whole genome shotgun (WGS) entry which is preliminary data.</text>
</comment>
<organism evidence="2 3">
    <name type="scientific">Pannonibacter tanglangensis</name>
    <dbReference type="NCBI Taxonomy" id="2750084"/>
    <lineage>
        <taxon>Bacteria</taxon>
        <taxon>Pseudomonadati</taxon>
        <taxon>Pseudomonadota</taxon>
        <taxon>Alphaproteobacteria</taxon>
        <taxon>Hyphomicrobiales</taxon>
        <taxon>Stappiaceae</taxon>
        <taxon>Pannonibacter</taxon>
    </lineage>
</organism>
<dbReference type="AlphaFoldDB" id="A0A7X5F027"/>
<dbReference type="RefSeq" id="WP_161707861.1">
    <property type="nucleotide sequence ID" value="NZ_JAABLQ010000001.1"/>
</dbReference>
<feature type="domain" description="Helix-turn-helix" evidence="1">
    <location>
        <begin position="13"/>
        <end position="61"/>
    </location>
</feature>
<proteinExistence type="predicted"/>
<evidence type="ECO:0000313" key="2">
    <source>
        <dbReference type="EMBL" id="NBN77300.1"/>
    </source>
</evidence>
<evidence type="ECO:0000259" key="1">
    <source>
        <dbReference type="Pfam" id="PF12728"/>
    </source>
</evidence>
<dbReference type="Pfam" id="PF12728">
    <property type="entry name" value="HTH_17"/>
    <property type="match status" value="1"/>
</dbReference>
<gene>
    <name evidence="2" type="ORF">GWI72_03345</name>
</gene>
<name>A0A7X5F027_9HYPH</name>
<reference evidence="3" key="1">
    <citation type="submission" date="2020-01" db="EMBL/GenBank/DDBJ databases">
        <authorList>
            <person name="Fang Y."/>
            <person name="Sun R."/>
            <person name="Nie L."/>
            <person name="He J."/>
            <person name="Hao L."/>
            <person name="Wang L."/>
            <person name="Su S."/>
            <person name="Lv E."/>
            <person name="Zhang Z."/>
            <person name="Xie R."/>
            <person name="Liu H."/>
        </authorList>
    </citation>
    <scope>NUCLEOTIDE SEQUENCE [LARGE SCALE GENOMIC DNA]</scope>
    <source>
        <strain evidence="3">XCT-53</strain>
    </source>
</reference>
<accession>A0A7X5F027</accession>
<dbReference type="Proteomes" id="UP000586722">
    <property type="component" value="Unassembled WGS sequence"/>
</dbReference>
<dbReference type="EMBL" id="JAABLQ010000001">
    <property type="protein sequence ID" value="NBN77300.1"/>
    <property type="molecule type" value="Genomic_DNA"/>
</dbReference>
<evidence type="ECO:0000313" key="3">
    <source>
        <dbReference type="Proteomes" id="UP000586722"/>
    </source>
</evidence>
<dbReference type="InterPro" id="IPR009061">
    <property type="entry name" value="DNA-bd_dom_put_sf"/>
</dbReference>